<feature type="compositionally biased region" description="Basic residues" evidence="2">
    <location>
        <begin position="601"/>
        <end position="622"/>
    </location>
</feature>
<dbReference type="InterPro" id="IPR011990">
    <property type="entry name" value="TPR-like_helical_dom_sf"/>
</dbReference>
<proteinExistence type="predicted"/>
<dbReference type="SUPFAM" id="SSF48452">
    <property type="entry name" value="TPR-like"/>
    <property type="match status" value="3"/>
</dbReference>
<feature type="repeat" description="TPR" evidence="1">
    <location>
        <begin position="168"/>
        <end position="201"/>
    </location>
</feature>
<dbReference type="EMBL" id="OW150024">
    <property type="protein sequence ID" value="CAH2032232.1"/>
    <property type="molecule type" value="Genomic_DNA"/>
</dbReference>
<feature type="repeat" description="TPR" evidence="1">
    <location>
        <begin position="547"/>
        <end position="580"/>
    </location>
</feature>
<protein>
    <submittedName>
        <fullName evidence="3">UDP-N-acetylglucosamine--peptide N-acetylglucosaminyltransferase SPINDLY</fullName>
    </submittedName>
</protein>
<keyword evidence="4" id="KW-1185">Reference proteome</keyword>
<dbReference type="Pfam" id="PF14559">
    <property type="entry name" value="TPR_19"/>
    <property type="match status" value="2"/>
</dbReference>
<evidence type="ECO:0000256" key="1">
    <source>
        <dbReference type="PROSITE-ProRule" id="PRU00339"/>
    </source>
</evidence>
<evidence type="ECO:0000313" key="3">
    <source>
        <dbReference type="EMBL" id="CAH2032232.1"/>
    </source>
</evidence>
<evidence type="ECO:0000313" key="4">
    <source>
        <dbReference type="Proteomes" id="UP001295463"/>
    </source>
</evidence>
<feature type="repeat" description="TPR" evidence="1">
    <location>
        <begin position="67"/>
        <end position="100"/>
    </location>
</feature>
<organism evidence="3 4">
    <name type="scientific">Trichlorobacter ammonificans</name>
    <dbReference type="NCBI Taxonomy" id="2916410"/>
    <lineage>
        <taxon>Bacteria</taxon>
        <taxon>Pseudomonadati</taxon>
        <taxon>Thermodesulfobacteriota</taxon>
        <taxon>Desulfuromonadia</taxon>
        <taxon>Geobacterales</taxon>
        <taxon>Geobacteraceae</taxon>
        <taxon>Trichlorobacter</taxon>
    </lineage>
</organism>
<dbReference type="InterPro" id="IPR006597">
    <property type="entry name" value="Sel1-like"/>
</dbReference>
<feature type="repeat" description="TPR" evidence="1">
    <location>
        <begin position="445"/>
        <end position="478"/>
    </location>
</feature>
<dbReference type="Pfam" id="PF13432">
    <property type="entry name" value="TPR_16"/>
    <property type="match status" value="3"/>
</dbReference>
<dbReference type="Gene3D" id="1.25.40.10">
    <property type="entry name" value="Tetratricopeptide repeat domain"/>
    <property type="match status" value="3"/>
</dbReference>
<dbReference type="PANTHER" id="PTHR12558:SF13">
    <property type="entry name" value="CELL DIVISION CYCLE PROTEIN 27 HOMOLOG"/>
    <property type="match status" value="1"/>
</dbReference>
<dbReference type="PROSITE" id="PS50293">
    <property type="entry name" value="TPR_REGION"/>
    <property type="match status" value="1"/>
</dbReference>
<gene>
    <name evidence="3" type="ORF">GEAMG1_2396</name>
</gene>
<keyword evidence="3" id="KW-0808">Transferase</keyword>
<feature type="repeat" description="TPR" evidence="1">
    <location>
        <begin position="377"/>
        <end position="410"/>
    </location>
</feature>
<name>A0ABM9DAK6_9BACT</name>
<dbReference type="SMART" id="SM00028">
    <property type="entry name" value="TPR"/>
    <property type="match status" value="12"/>
</dbReference>
<dbReference type="SMART" id="SM00671">
    <property type="entry name" value="SEL1"/>
    <property type="match status" value="4"/>
</dbReference>
<sequence length="638" mass="70324">MHRCLKSVLVLPALAAASLLLTGFTWSFGKDKCASAIELAQKLPATTDELQRSRTETEILSLCSDGAAATYVQGVQAERAGNLDGAIAAYRRALQQEPNLAAANGSLGMLYQHKGLTDDAAVELTKALTSLRIPAYHKALGKVMTERRFYALALYHYGEVLRQAPDDAGAIAGQAEVYAAQGQIDRAMDEYRRALLLVPAHEQASLDLSRLYLQQNQPDKALDTLKKAVTANPRSAPLHLALGDLYDKRGDKQQAEYEWLLGGKKSAAAGTPAAQPGGIARGDQLAALGEIERAAEAYQSVLTEQPDAVIPYERLGTLYFKAGRDGDAITAYREASYRNSLNADVYYNLGRLYEKRSQLDEAIVSYKRAIERKPDHADARLKMADLRLSRGNVPEAIEQYVEFLKLKPESADIHLKLARIFLKNKQPSYAEDSYKAVLKLAPDNLEANRDLASIYRNKGENDKAIALYKKALQLQKDDAETRNALIALYVKEKQYDDLTVLLKQAVEIAPDDPNNHYKLGLIYDFNKDYENAIASYKSAIDLKADHARALNALGRVYMKSGRLSEAREALEAAKNADPNLVEASVLLNNIQDDFNPEPRKLTKKKGKSSKKSTAKKGSRTTKSKAPAKAATKPKKKNQ</sequence>
<dbReference type="PANTHER" id="PTHR12558">
    <property type="entry name" value="CELL DIVISION CYCLE 16,23,27"/>
    <property type="match status" value="1"/>
</dbReference>
<feature type="repeat" description="TPR" evidence="1">
    <location>
        <begin position="513"/>
        <end position="546"/>
    </location>
</feature>
<feature type="repeat" description="TPR" evidence="1">
    <location>
        <begin position="202"/>
        <end position="235"/>
    </location>
</feature>
<feature type="repeat" description="TPR" evidence="1">
    <location>
        <begin position="411"/>
        <end position="444"/>
    </location>
</feature>
<dbReference type="RefSeq" id="WP_305732997.1">
    <property type="nucleotide sequence ID" value="NZ_OW150024.1"/>
</dbReference>
<dbReference type="InterPro" id="IPR019734">
    <property type="entry name" value="TPR_rpt"/>
</dbReference>
<keyword evidence="3" id="KW-0328">Glycosyltransferase</keyword>
<dbReference type="PROSITE" id="PS50005">
    <property type="entry name" value="TPR"/>
    <property type="match status" value="9"/>
</dbReference>
<evidence type="ECO:0000256" key="2">
    <source>
        <dbReference type="SAM" id="MobiDB-lite"/>
    </source>
</evidence>
<dbReference type="Pfam" id="PF00515">
    <property type="entry name" value="TPR_1"/>
    <property type="match status" value="1"/>
</dbReference>
<feature type="repeat" description="TPR" evidence="1">
    <location>
        <begin position="343"/>
        <end position="376"/>
    </location>
</feature>
<feature type="region of interest" description="Disordered" evidence="2">
    <location>
        <begin position="592"/>
        <end position="638"/>
    </location>
</feature>
<keyword evidence="1" id="KW-0802">TPR repeat</keyword>
<accession>A0ABM9DAK6</accession>
<dbReference type="GO" id="GO:0016757">
    <property type="term" value="F:glycosyltransferase activity"/>
    <property type="evidence" value="ECO:0007669"/>
    <property type="project" value="UniProtKB-KW"/>
</dbReference>
<dbReference type="Proteomes" id="UP001295463">
    <property type="component" value="Chromosome"/>
</dbReference>
<reference evidence="3 4" key="1">
    <citation type="submission" date="2022-03" db="EMBL/GenBank/DDBJ databases">
        <authorList>
            <person name="Koch H."/>
        </authorList>
    </citation>
    <scope>NUCLEOTIDE SEQUENCE [LARGE SCALE GENOMIC DNA]</scope>
    <source>
        <strain evidence="3 4">G1</strain>
    </source>
</reference>